<accession>A0A4R4ZL80</accession>
<reference evidence="1 2" key="1">
    <citation type="submission" date="2019-03" db="EMBL/GenBank/DDBJ databases">
        <title>Draft genome sequences of novel Actinobacteria.</title>
        <authorList>
            <person name="Sahin N."/>
            <person name="Ay H."/>
            <person name="Saygin H."/>
        </authorList>
    </citation>
    <scope>NUCLEOTIDE SEQUENCE [LARGE SCALE GENOMIC DNA]</scope>
    <source>
        <strain evidence="1 2">JCM 13523</strain>
    </source>
</reference>
<dbReference type="EMBL" id="SMKX01000049">
    <property type="protein sequence ID" value="TDD58604.1"/>
    <property type="molecule type" value="Genomic_DNA"/>
</dbReference>
<sequence>MSQLLSRLRRAVMGVPDSEATGFSRGDTPNWNHLKTVVRSAVGGYHAVLDGHRLDDLIPRLDQTPLEFRGYAYEGAAMGLTGMDLFLPGSRLQQYIDGPGSAHIYMVHIGAGEALGRMKRKPEPFLAELSDPALRWLVMDGYGFHEGFFKPVKFVQAQRVPSHLSPFGRRVFDQGVGRSIWFASGAGISEIARVIATFPAHRHPDLWLGVGVACGYVGGVDRAAVEELRETAGRHLARVAVGTAFVAKGRIRAGNPIPGTELACEVLCGMTSQQAAEHVDEAFRDLPDSPARPAYGVLQDRLEAVFSPVGQSLGEPA</sequence>
<dbReference type="AlphaFoldDB" id="A0A4R4ZL80"/>
<dbReference type="InterPro" id="IPR012964">
    <property type="entry name" value="DUF1702"/>
</dbReference>
<gene>
    <name evidence="1" type="ORF">E1263_18510</name>
</gene>
<dbReference type="RefSeq" id="WP_132168974.1">
    <property type="nucleotide sequence ID" value="NZ_SMKX01000049.1"/>
</dbReference>
<evidence type="ECO:0000313" key="2">
    <source>
        <dbReference type="Proteomes" id="UP000295124"/>
    </source>
</evidence>
<evidence type="ECO:0000313" key="1">
    <source>
        <dbReference type="EMBL" id="TDD58604.1"/>
    </source>
</evidence>
<name>A0A4R4ZL80_9ACTN</name>
<keyword evidence="2" id="KW-1185">Reference proteome</keyword>
<comment type="caution">
    <text evidence="1">The sequence shown here is derived from an EMBL/GenBank/DDBJ whole genome shotgun (WGS) entry which is preliminary data.</text>
</comment>
<dbReference type="Proteomes" id="UP000295124">
    <property type="component" value="Unassembled WGS sequence"/>
</dbReference>
<protein>
    <submittedName>
        <fullName evidence="1">DUF1702 family protein</fullName>
    </submittedName>
</protein>
<dbReference type="OrthoDB" id="2530105at2"/>
<dbReference type="Pfam" id="PF08012">
    <property type="entry name" value="DUF1702"/>
    <property type="match status" value="1"/>
</dbReference>
<proteinExistence type="predicted"/>
<organism evidence="1 2">
    <name type="scientific">Kribbella antibiotica</name>
    <dbReference type="NCBI Taxonomy" id="190195"/>
    <lineage>
        <taxon>Bacteria</taxon>
        <taxon>Bacillati</taxon>
        <taxon>Actinomycetota</taxon>
        <taxon>Actinomycetes</taxon>
        <taxon>Propionibacteriales</taxon>
        <taxon>Kribbellaceae</taxon>
        <taxon>Kribbella</taxon>
    </lineage>
</organism>